<proteinExistence type="inferred from homology"/>
<dbReference type="InterPro" id="IPR029058">
    <property type="entry name" value="AB_hydrolase_fold"/>
</dbReference>
<dbReference type="RefSeq" id="WP_083261033.1">
    <property type="nucleotide sequence ID" value="NZ_CP014143.1"/>
</dbReference>
<dbReference type="PATRIC" id="fig|1769779.3.peg.3034"/>
<feature type="transmembrane region" description="Helical" evidence="4">
    <location>
        <begin position="21"/>
        <end position="39"/>
    </location>
</feature>
<dbReference type="EMBL" id="CP014143">
    <property type="protein sequence ID" value="AOS98426.1"/>
    <property type="molecule type" value="Genomic_DNA"/>
</dbReference>
<reference evidence="7" key="1">
    <citation type="submission" date="2016-01" db="EMBL/GenBank/DDBJ databases">
        <title>Complete genome sequence of Microbulbifer sp. CCB-MM1, a halophile isolated from Matang Mangrove Forest, Perak.</title>
        <authorList>
            <person name="Moh T.H."/>
            <person name="Dinesh B."/>
            <person name="Lau N.-S."/>
            <person name="Go F."/>
            <person name="Alexander Chong S.-C."/>
        </authorList>
    </citation>
    <scope>NUCLEOTIDE SEQUENCE [LARGE SCALE GENOMIC DNA]</scope>
    <source>
        <strain evidence="7">CCB-MM1</strain>
    </source>
</reference>
<dbReference type="InterPro" id="IPR033140">
    <property type="entry name" value="Lipase_GDXG_put_SER_AS"/>
</dbReference>
<dbReference type="PANTHER" id="PTHR48081">
    <property type="entry name" value="AB HYDROLASE SUPERFAMILY PROTEIN C4A8.06C"/>
    <property type="match status" value="1"/>
</dbReference>
<dbReference type="OrthoDB" id="255603at2"/>
<dbReference type="SUPFAM" id="SSF53474">
    <property type="entry name" value="alpha/beta-Hydrolases"/>
    <property type="match status" value="1"/>
</dbReference>
<dbReference type="Gene3D" id="3.40.50.1820">
    <property type="entry name" value="alpha/beta hydrolase"/>
    <property type="match status" value="1"/>
</dbReference>
<dbReference type="Pfam" id="PF20434">
    <property type="entry name" value="BD-FAE"/>
    <property type="match status" value="1"/>
</dbReference>
<feature type="active site" evidence="3">
    <location>
        <position position="182"/>
    </location>
</feature>
<name>A0A1C9WB94_9GAMM</name>
<gene>
    <name evidence="6" type="primary">aes</name>
    <name evidence="6" type="ORF">AUP74_03060</name>
</gene>
<dbReference type="AlphaFoldDB" id="A0A1C9WB94"/>
<keyword evidence="7" id="KW-1185">Reference proteome</keyword>
<dbReference type="STRING" id="1769779.AUP74_03060"/>
<evidence type="ECO:0000256" key="1">
    <source>
        <dbReference type="ARBA" id="ARBA00010515"/>
    </source>
</evidence>
<dbReference type="Proteomes" id="UP000095672">
    <property type="component" value="Chromosome"/>
</dbReference>
<evidence type="ECO:0000259" key="5">
    <source>
        <dbReference type="Pfam" id="PF20434"/>
    </source>
</evidence>
<dbReference type="InterPro" id="IPR049492">
    <property type="entry name" value="BD-FAE-like_dom"/>
</dbReference>
<evidence type="ECO:0000256" key="4">
    <source>
        <dbReference type="SAM" id="Phobius"/>
    </source>
</evidence>
<evidence type="ECO:0000256" key="3">
    <source>
        <dbReference type="PROSITE-ProRule" id="PRU10038"/>
    </source>
</evidence>
<dbReference type="KEGG" id="micc:AUP74_03060"/>
<sequence length="363" mass="39577">MTEDGRDNHPQPPNQRRLRPLAVVTLLLLAITGSIFAAFELSPRPSAILIRQAFDKQTTQLNAALAPLRPPYVRAQENIPYDPDDPDALLDLYLPDLGGGRLPLVVWIPGGAWVAGSKEGIANYSALLAGHGYAVAALDYSLAPAAHYPRPIEQVSQALEFLQRNAERLSLDTAHVFLAGDSAGAQIAAQVANLIASPAYADLLGIESPLHRRQLSGVLLYCGAYDLEQLDFNGPHGEFLHSVLWAYSGDRNFLDNPDFATISVRQYLTADFPPTFISSGNGDPLQDQSRAMAETLRELGVPVTPLFFPSDYSPALPHEYQFNLGIPAGRLALQQSLRFLSRQVNATWARGDEPVDPLPQVAR</sequence>
<comment type="similarity">
    <text evidence="1">Belongs to the 'GDXG' lipolytic enzyme family.</text>
</comment>
<keyword evidence="4" id="KW-0812">Transmembrane</keyword>
<keyword evidence="4" id="KW-0472">Membrane</keyword>
<organism evidence="6 7">
    <name type="scientific">Microbulbifer aggregans</name>
    <dbReference type="NCBI Taxonomy" id="1769779"/>
    <lineage>
        <taxon>Bacteria</taxon>
        <taxon>Pseudomonadati</taxon>
        <taxon>Pseudomonadota</taxon>
        <taxon>Gammaproteobacteria</taxon>
        <taxon>Cellvibrionales</taxon>
        <taxon>Microbulbiferaceae</taxon>
        <taxon>Microbulbifer</taxon>
    </lineage>
</organism>
<keyword evidence="2 6" id="KW-0378">Hydrolase</keyword>
<dbReference type="PANTHER" id="PTHR48081:SF6">
    <property type="entry name" value="PEPTIDASE S9 PROLYL OLIGOPEPTIDASE CATALYTIC DOMAIN-CONTAINING PROTEIN"/>
    <property type="match status" value="1"/>
</dbReference>
<evidence type="ECO:0000313" key="7">
    <source>
        <dbReference type="Proteomes" id="UP000095672"/>
    </source>
</evidence>
<protein>
    <submittedName>
        <fullName evidence="6">Acetyl esterase</fullName>
        <ecNumber evidence="6">3.1.1.-</ecNumber>
    </submittedName>
</protein>
<dbReference type="GO" id="GO:0016787">
    <property type="term" value="F:hydrolase activity"/>
    <property type="evidence" value="ECO:0007669"/>
    <property type="project" value="UniProtKB-KW"/>
</dbReference>
<dbReference type="EC" id="3.1.1.-" evidence="6"/>
<keyword evidence="4" id="KW-1133">Transmembrane helix</keyword>
<feature type="domain" description="BD-FAE-like" evidence="5">
    <location>
        <begin position="90"/>
        <end position="295"/>
    </location>
</feature>
<dbReference type="InterPro" id="IPR050300">
    <property type="entry name" value="GDXG_lipolytic_enzyme"/>
</dbReference>
<evidence type="ECO:0000256" key="2">
    <source>
        <dbReference type="ARBA" id="ARBA00022801"/>
    </source>
</evidence>
<evidence type="ECO:0000313" key="6">
    <source>
        <dbReference type="EMBL" id="AOS98426.1"/>
    </source>
</evidence>
<dbReference type="PROSITE" id="PS01174">
    <property type="entry name" value="LIPASE_GDXG_SER"/>
    <property type="match status" value="1"/>
</dbReference>
<accession>A0A1C9WB94</accession>